<protein>
    <recommendedName>
        <fullName evidence="3">histidine kinase</fullName>
        <ecNumber evidence="3">2.7.13.3</ecNumber>
    </recommendedName>
</protein>
<reference evidence="18 19" key="1">
    <citation type="submission" date="2016-10" db="EMBL/GenBank/DDBJ databases">
        <authorList>
            <person name="de Groot N.N."/>
        </authorList>
    </citation>
    <scope>NUCLEOTIDE SEQUENCE [LARGE SCALE GENOMIC DNA]</scope>
    <source>
        <strain evidence="18 19">DSM 19548</strain>
    </source>
</reference>
<evidence type="ECO:0000256" key="6">
    <source>
        <dbReference type="ARBA" id="ARBA00022679"/>
    </source>
</evidence>
<dbReference type="PROSITE" id="PS50113">
    <property type="entry name" value="PAC"/>
    <property type="match status" value="1"/>
</dbReference>
<name>A0A1I1EM99_9RHOB</name>
<evidence type="ECO:0000259" key="16">
    <source>
        <dbReference type="PROSITE" id="PS50112"/>
    </source>
</evidence>
<dbReference type="SMART" id="SM00086">
    <property type="entry name" value="PAC"/>
    <property type="match status" value="1"/>
</dbReference>
<gene>
    <name evidence="18" type="ORF">SAMN04488094_101796</name>
</gene>
<dbReference type="InterPro" id="IPR003661">
    <property type="entry name" value="HisK_dim/P_dom"/>
</dbReference>
<evidence type="ECO:0000256" key="1">
    <source>
        <dbReference type="ARBA" id="ARBA00000085"/>
    </source>
</evidence>
<evidence type="ECO:0000256" key="4">
    <source>
        <dbReference type="ARBA" id="ARBA00022475"/>
    </source>
</evidence>
<dbReference type="SUPFAM" id="SSF47384">
    <property type="entry name" value="Homodimeric domain of signal transducing histidine kinase"/>
    <property type="match status" value="1"/>
</dbReference>
<keyword evidence="6" id="KW-0808">Transferase</keyword>
<dbReference type="Gene3D" id="1.10.287.130">
    <property type="match status" value="1"/>
</dbReference>
<comment type="subcellular location">
    <subcellularLocation>
        <location evidence="2">Cell membrane</location>
        <topology evidence="2">Multi-pass membrane protein</topology>
    </subcellularLocation>
</comment>
<dbReference type="InterPro" id="IPR029151">
    <property type="entry name" value="Sensor-like_sf"/>
</dbReference>
<dbReference type="InterPro" id="IPR005467">
    <property type="entry name" value="His_kinase_dom"/>
</dbReference>
<dbReference type="GO" id="GO:0000155">
    <property type="term" value="F:phosphorelay sensor kinase activity"/>
    <property type="evidence" value="ECO:0007669"/>
    <property type="project" value="InterPro"/>
</dbReference>
<evidence type="ECO:0000256" key="7">
    <source>
        <dbReference type="ARBA" id="ARBA00022692"/>
    </source>
</evidence>
<feature type="domain" description="PAS" evidence="16">
    <location>
        <begin position="432"/>
        <end position="456"/>
    </location>
</feature>
<dbReference type="InterPro" id="IPR033479">
    <property type="entry name" value="dCache_1"/>
</dbReference>
<evidence type="ECO:0000259" key="17">
    <source>
        <dbReference type="PROSITE" id="PS50113"/>
    </source>
</evidence>
<dbReference type="OrthoDB" id="9795133at2"/>
<dbReference type="InterPro" id="IPR001610">
    <property type="entry name" value="PAC"/>
</dbReference>
<feature type="transmembrane region" description="Helical" evidence="14">
    <location>
        <begin position="341"/>
        <end position="363"/>
    </location>
</feature>
<sequence length="770" mass="85006">MRNSLGLLLAIGLAGLQFVAVLAVVFSSYVTSERALLDHARSLLSDVGTNTIAHSTGFLRPARAAAELSARLAQTDVIASDRPELLEKLLFQQLQLAPQFAGLFYGSEGGDFVYVMRSDGPGPFRSKFIRVQDGVRSTELIWRNDAFEVVERRMDPEDTYDPRVRPWYQRARDQRTTIWTDPYIFFTSQQPGITLASPVMSGVDGIRGIVGVDIEISDISDFLAQLEIGSHGKALIIHDNGDVIAHPNKDLLKTTDEDGTLRFANIRTFDDPIAQAAFSQLTQDGKVPVARETLSQFEYNGETYVSVVMPVMSEKLPWTIAAYAPENDFTSEIKLNRRMNIWIAALVAATTGLAGLALAQFIYKPVRAFAVRSALISQGELDPEEPLPKTYQELENANAMLMEQIAARRETELEYGQTFALSSRGMAQVAPESGQFIRVNDRFCEITGYSPSELLGMTFTDICYREEAPFLLLDGQHGAETSEINHEMRCRRKDGETIWTAVNAIMIHNQEGKALHVVLTLDDITLTKRKEEKISQLNKDLSNLSRDNTMGQMAAGLAHELNQPLTAIAQNADTALLMIKGVPEADPELRQVLDEIEEQSLRAGEIIRALRAFIRKDEGTRTDFDFVELLDQTKRLVIAEAHEVGAEIATELGHLPQANANRVQVAQVLVNLLRNAIEAVAENPGKDRLVTVHARQRGPQILVCVTDNGPGVDPDLTLFTQFETTKPGGMGLGLSICRAIVQENGGQLWHEPAETGGARFCFTLDASADA</sequence>
<evidence type="ECO:0000256" key="12">
    <source>
        <dbReference type="ARBA" id="ARBA00023012"/>
    </source>
</evidence>
<dbReference type="Gene3D" id="3.30.565.10">
    <property type="entry name" value="Histidine kinase-like ATPase, C-terminal domain"/>
    <property type="match status" value="1"/>
</dbReference>
<dbReference type="InterPro" id="IPR003594">
    <property type="entry name" value="HATPase_dom"/>
</dbReference>
<keyword evidence="19" id="KW-1185">Reference proteome</keyword>
<dbReference type="CDD" id="cd00082">
    <property type="entry name" value="HisKA"/>
    <property type="match status" value="1"/>
</dbReference>
<dbReference type="InterPro" id="IPR035965">
    <property type="entry name" value="PAS-like_dom_sf"/>
</dbReference>
<evidence type="ECO:0000256" key="9">
    <source>
        <dbReference type="ARBA" id="ARBA00022777"/>
    </source>
</evidence>
<keyword evidence="13 14" id="KW-0472">Membrane</keyword>
<dbReference type="InterPro" id="IPR036097">
    <property type="entry name" value="HisK_dim/P_sf"/>
</dbReference>
<dbReference type="Gene3D" id="3.30.450.20">
    <property type="entry name" value="PAS domain"/>
    <property type="match status" value="2"/>
</dbReference>
<dbReference type="Pfam" id="PF02518">
    <property type="entry name" value="HATPase_c"/>
    <property type="match status" value="1"/>
</dbReference>
<dbReference type="STRING" id="441112.SAMN04488094_101796"/>
<feature type="domain" description="PAC" evidence="17">
    <location>
        <begin position="484"/>
        <end position="536"/>
    </location>
</feature>
<dbReference type="SMART" id="SM00387">
    <property type="entry name" value="HATPase_c"/>
    <property type="match status" value="1"/>
</dbReference>
<feature type="domain" description="Histidine kinase" evidence="15">
    <location>
        <begin position="556"/>
        <end position="768"/>
    </location>
</feature>
<proteinExistence type="predicted"/>
<dbReference type="PANTHER" id="PTHR43065">
    <property type="entry name" value="SENSOR HISTIDINE KINASE"/>
    <property type="match status" value="1"/>
</dbReference>
<organism evidence="18 19">
    <name type="scientific">Tropicimonas isoalkanivorans</name>
    <dbReference type="NCBI Taxonomy" id="441112"/>
    <lineage>
        <taxon>Bacteria</taxon>
        <taxon>Pseudomonadati</taxon>
        <taxon>Pseudomonadota</taxon>
        <taxon>Alphaproteobacteria</taxon>
        <taxon>Rhodobacterales</taxon>
        <taxon>Roseobacteraceae</taxon>
        <taxon>Tropicimonas</taxon>
    </lineage>
</organism>
<evidence type="ECO:0000256" key="13">
    <source>
        <dbReference type="ARBA" id="ARBA00023136"/>
    </source>
</evidence>
<dbReference type="PROSITE" id="PS50109">
    <property type="entry name" value="HIS_KIN"/>
    <property type="match status" value="1"/>
</dbReference>
<dbReference type="SMART" id="SM00388">
    <property type="entry name" value="HisKA"/>
    <property type="match status" value="1"/>
</dbReference>
<evidence type="ECO:0000256" key="11">
    <source>
        <dbReference type="ARBA" id="ARBA00022989"/>
    </source>
</evidence>
<dbReference type="AlphaFoldDB" id="A0A1I1EM99"/>
<dbReference type="PROSITE" id="PS50112">
    <property type="entry name" value="PAS"/>
    <property type="match status" value="1"/>
</dbReference>
<dbReference type="Pfam" id="PF00512">
    <property type="entry name" value="HisKA"/>
    <property type="match status" value="1"/>
</dbReference>
<evidence type="ECO:0000256" key="5">
    <source>
        <dbReference type="ARBA" id="ARBA00022553"/>
    </source>
</evidence>
<dbReference type="SMART" id="SM00091">
    <property type="entry name" value="PAS"/>
    <property type="match status" value="1"/>
</dbReference>
<dbReference type="EMBL" id="FOLG01000001">
    <property type="protein sequence ID" value="SFB86043.1"/>
    <property type="molecule type" value="Genomic_DNA"/>
</dbReference>
<evidence type="ECO:0000256" key="3">
    <source>
        <dbReference type="ARBA" id="ARBA00012438"/>
    </source>
</evidence>
<dbReference type="PANTHER" id="PTHR43065:SF10">
    <property type="entry name" value="PEROXIDE STRESS-ACTIVATED HISTIDINE KINASE MAK3"/>
    <property type="match status" value="1"/>
</dbReference>
<evidence type="ECO:0000256" key="14">
    <source>
        <dbReference type="SAM" id="Phobius"/>
    </source>
</evidence>
<dbReference type="CDD" id="cd12913">
    <property type="entry name" value="PDC1_MCP_like"/>
    <property type="match status" value="1"/>
</dbReference>
<dbReference type="GO" id="GO:0005886">
    <property type="term" value="C:plasma membrane"/>
    <property type="evidence" value="ECO:0007669"/>
    <property type="project" value="UniProtKB-SubCell"/>
</dbReference>
<keyword evidence="4" id="KW-1003">Cell membrane</keyword>
<dbReference type="EC" id="2.7.13.3" evidence="3"/>
<dbReference type="CDD" id="cd12912">
    <property type="entry name" value="PDC2_MCP_like"/>
    <property type="match status" value="1"/>
</dbReference>
<comment type="catalytic activity">
    <reaction evidence="1">
        <text>ATP + protein L-histidine = ADP + protein N-phospho-L-histidine.</text>
        <dbReference type="EC" id="2.7.13.3"/>
    </reaction>
</comment>
<dbReference type="InterPro" id="IPR000014">
    <property type="entry name" value="PAS"/>
</dbReference>
<evidence type="ECO:0000256" key="10">
    <source>
        <dbReference type="ARBA" id="ARBA00022840"/>
    </source>
</evidence>
<dbReference type="GO" id="GO:0005524">
    <property type="term" value="F:ATP binding"/>
    <property type="evidence" value="ECO:0007669"/>
    <property type="project" value="UniProtKB-KW"/>
</dbReference>
<evidence type="ECO:0000256" key="2">
    <source>
        <dbReference type="ARBA" id="ARBA00004651"/>
    </source>
</evidence>
<evidence type="ECO:0000259" key="15">
    <source>
        <dbReference type="PROSITE" id="PS50109"/>
    </source>
</evidence>
<dbReference type="Proteomes" id="UP000198728">
    <property type="component" value="Unassembled WGS sequence"/>
</dbReference>
<dbReference type="SUPFAM" id="SSF55785">
    <property type="entry name" value="PYP-like sensor domain (PAS domain)"/>
    <property type="match status" value="1"/>
</dbReference>
<dbReference type="InterPro" id="IPR004358">
    <property type="entry name" value="Sig_transdc_His_kin-like_C"/>
</dbReference>
<dbReference type="SUPFAM" id="SSF103190">
    <property type="entry name" value="Sensory domain-like"/>
    <property type="match status" value="1"/>
</dbReference>
<keyword evidence="10" id="KW-0067">ATP-binding</keyword>
<dbReference type="Pfam" id="PF13426">
    <property type="entry name" value="PAS_9"/>
    <property type="match status" value="1"/>
</dbReference>
<keyword evidence="8" id="KW-0547">Nucleotide-binding</keyword>
<evidence type="ECO:0000256" key="8">
    <source>
        <dbReference type="ARBA" id="ARBA00022741"/>
    </source>
</evidence>
<dbReference type="NCBIfam" id="TIGR00229">
    <property type="entry name" value="sensory_box"/>
    <property type="match status" value="1"/>
</dbReference>
<keyword evidence="11 14" id="KW-1133">Transmembrane helix</keyword>
<dbReference type="InterPro" id="IPR036890">
    <property type="entry name" value="HATPase_C_sf"/>
</dbReference>
<keyword evidence="12" id="KW-0902">Two-component regulatory system</keyword>
<accession>A0A1I1EM99</accession>
<dbReference type="RefSeq" id="WP_093359331.1">
    <property type="nucleotide sequence ID" value="NZ_FOLG01000001.1"/>
</dbReference>
<dbReference type="PRINTS" id="PR00344">
    <property type="entry name" value="BCTRLSENSOR"/>
</dbReference>
<evidence type="ECO:0000313" key="18">
    <source>
        <dbReference type="EMBL" id="SFB86043.1"/>
    </source>
</evidence>
<dbReference type="Pfam" id="PF02743">
    <property type="entry name" value="dCache_1"/>
    <property type="match status" value="1"/>
</dbReference>
<dbReference type="InterPro" id="IPR000700">
    <property type="entry name" value="PAS-assoc_C"/>
</dbReference>
<keyword evidence="5" id="KW-0597">Phosphoprotein</keyword>
<evidence type="ECO:0000313" key="19">
    <source>
        <dbReference type="Proteomes" id="UP000198728"/>
    </source>
</evidence>
<dbReference type="SUPFAM" id="SSF55874">
    <property type="entry name" value="ATPase domain of HSP90 chaperone/DNA topoisomerase II/histidine kinase"/>
    <property type="match status" value="1"/>
</dbReference>
<dbReference type="CDD" id="cd00130">
    <property type="entry name" value="PAS"/>
    <property type="match status" value="1"/>
</dbReference>
<keyword evidence="9" id="KW-0418">Kinase</keyword>
<keyword evidence="7 14" id="KW-0812">Transmembrane</keyword>